<protein>
    <submittedName>
        <fullName evidence="1">Uncharacterized protein</fullName>
    </submittedName>
</protein>
<keyword evidence="2" id="KW-1185">Reference proteome</keyword>
<reference evidence="1 2" key="1">
    <citation type="submission" date="2021-06" db="EMBL/GenBank/DDBJ databases">
        <title>Caerostris darwini draft genome.</title>
        <authorList>
            <person name="Kono N."/>
            <person name="Arakawa K."/>
        </authorList>
    </citation>
    <scope>NUCLEOTIDE SEQUENCE [LARGE SCALE GENOMIC DNA]</scope>
</reference>
<evidence type="ECO:0000313" key="1">
    <source>
        <dbReference type="EMBL" id="GIX71914.1"/>
    </source>
</evidence>
<comment type="caution">
    <text evidence="1">The sequence shown here is derived from an EMBL/GenBank/DDBJ whole genome shotgun (WGS) entry which is preliminary data.</text>
</comment>
<organism evidence="1 2">
    <name type="scientific">Caerostris darwini</name>
    <dbReference type="NCBI Taxonomy" id="1538125"/>
    <lineage>
        <taxon>Eukaryota</taxon>
        <taxon>Metazoa</taxon>
        <taxon>Ecdysozoa</taxon>
        <taxon>Arthropoda</taxon>
        <taxon>Chelicerata</taxon>
        <taxon>Arachnida</taxon>
        <taxon>Araneae</taxon>
        <taxon>Araneomorphae</taxon>
        <taxon>Entelegynae</taxon>
        <taxon>Araneoidea</taxon>
        <taxon>Araneidae</taxon>
        <taxon>Caerostris</taxon>
    </lineage>
</organism>
<proteinExistence type="predicted"/>
<dbReference type="EMBL" id="BPLQ01000489">
    <property type="protein sequence ID" value="GIX71914.1"/>
    <property type="molecule type" value="Genomic_DNA"/>
</dbReference>
<gene>
    <name evidence="1" type="ORF">CDAR_439251</name>
</gene>
<sequence>MKPSNLYLQCVYQALNELGSFQNPPVVMVTEVQGYSFITPTSNGTPSSVTISSICIGDRAVDIQFHLNWFDFIDPNTVFSFDAFITNFCPFKKQVRRYNK</sequence>
<dbReference type="AlphaFoldDB" id="A0AAV4MIV7"/>
<evidence type="ECO:0000313" key="2">
    <source>
        <dbReference type="Proteomes" id="UP001054837"/>
    </source>
</evidence>
<name>A0AAV4MIV7_9ARAC</name>
<dbReference type="Proteomes" id="UP001054837">
    <property type="component" value="Unassembled WGS sequence"/>
</dbReference>
<accession>A0AAV4MIV7</accession>